<comment type="caution">
    <text evidence="2">The sequence shown here is derived from an EMBL/GenBank/DDBJ whole genome shotgun (WGS) entry which is preliminary data.</text>
</comment>
<evidence type="ECO:0000259" key="1">
    <source>
        <dbReference type="Pfam" id="PF06439"/>
    </source>
</evidence>
<dbReference type="Pfam" id="PF06439">
    <property type="entry name" value="3keto-disac_hyd"/>
    <property type="match status" value="1"/>
</dbReference>
<dbReference type="PROSITE" id="PS51257">
    <property type="entry name" value="PROKAR_LIPOPROTEIN"/>
    <property type="match status" value="1"/>
</dbReference>
<dbReference type="AlphaFoldDB" id="A0A2D0N195"/>
<dbReference type="EMBL" id="PDUD01000044">
    <property type="protein sequence ID" value="PHN02136.1"/>
    <property type="molecule type" value="Genomic_DNA"/>
</dbReference>
<evidence type="ECO:0000313" key="3">
    <source>
        <dbReference type="Proteomes" id="UP000223913"/>
    </source>
</evidence>
<dbReference type="InterPro" id="IPR010496">
    <property type="entry name" value="AL/BT2_dom"/>
</dbReference>
<protein>
    <recommendedName>
        <fullName evidence="1">3-keto-alpha-glucoside-1,2-lyase/3-keto-2-hydroxy-glucal hydratase domain-containing protein</fullName>
    </recommendedName>
</protein>
<dbReference type="Proteomes" id="UP000223913">
    <property type="component" value="Unassembled WGS sequence"/>
</dbReference>
<dbReference type="RefSeq" id="WP_099154475.1">
    <property type="nucleotide sequence ID" value="NZ_PDUD01000044.1"/>
</dbReference>
<reference evidence="2 3" key="1">
    <citation type="submission" date="2017-10" db="EMBL/GenBank/DDBJ databases">
        <title>The draft genome sequence of Lewinella nigricans NBRC 102662.</title>
        <authorList>
            <person name="Wang K."/>
        </authorList>
    </citation>
    <scope>NUCLEOTIDE SEQUENCE [LARGE SCALE GENOMIC DNA]</scope>
    <source>
        <strain evidence="2 3">NBRC 102662</strain>
    </source>
</reference>
<name>A0A2D0N195_FLAN2</name>
<keyword evidence="3" id="KW-1185">Reference proteome</keyword>
<organism evidence="2 3">
    <name type="scientific">Flavilitoribacter nigricans (strain ATCC 23147 / DSM 23189 / NBRC 102662 / NCIMB 1420 / SS-2)</name>
    <name type="common">Lewinella nigricans</name>
    <dbReference type="NCBI Taxonomy" id="1122177"/>
    <lineage>
        <taxon>Bacteria</taxon>
        <taxon>Pseudomonadati</taxon>
        <taxon>Bacteroidota</taxon>
        <taxon>Saprospiria</taxon>
        <taxon>Saprospirales</taxon>
        <taxon>Lewinellaceae</taxon>
        <taxon>Flavilitoribacter</taxon>
    </lineage>
</organism>
<dbReference type="Gene3D" id="2.60.120.560">
    <property type="entry name" value="Exo-inulinase, domain 1"/>
    <property type="match status" value="1"/>
</dbReference>
<gene>
    <name evidence="2" type="ORF">CRP01_33645</name>
</gene>
<accession>A0A2D0N195</accession>
<dbReference type="OrthoDB" id="259356at2"/>
<feature type="domain" description="3-keto-alpha-glucoside-1,2-lyase/3-keto-2-hydroxy-glucal hydratase" evidence="1">
    <location>
        <begin position="36"/>
        <end position="258"/>
    </location>
</feature>
<dbReference type="GO" id="GO:0016787">
    <property type="term" value="F:hydrolase activity"/>
    <property type="evidence" value="ECO:0007669"/>
    <property type="project" value="InterPro"/>
</dbReference>
<sequence>MDKRQDILQTLLLLISLSILGCRTTAPELAPVLEPGFQWLFNGENLDDWYTVIDEKGVEKDLFAVERDQIHVYKNQTALSTQSFGGLITRQEYSDFILTFEYKWGEKKFQPRHEFVRDAGVIFHMHGEDIIWPNGVECQIQEGDTGDLWLIGTRAGSRVQPVIRNYAPGGRLEVRGERGQRFSRFHRAYSWEVPGWNRVELQVRRDQARFLVNGHLVNEAIDMQYWDETTAAWQPLTSGKILLQAEGAEIYYRNIQIKGYPE</sequence>
<evidence type="ECO:0000313" key="2">
    <source>
        <dbReference type="EMBL" id="PHN02136.1"/>
    </source>
</evidence>
<proteinExistence type="predicted"/>